<feature type="compositionally biased region" description="Basic and acidic residues" evidence="1">
    <location>
        <begin position="134"/>
        <end position="143"/>
    </location>
</feature>
<evidence type="ECO:0000313" key="2">
    <source>
        <dbReference type="EMBL" id="KAK4830249.1"/>
    </source>
</evidence>
<accession>A0AAN7NRK5</accession>
<proteinExistence type="predicted"/>
<comment type="caution">
    <text evidence="2">The sequence shown here is derived from an EMBL/GenBank/DDBJ whole genome shotgun (WGS) entry which is preliminary data.</text>
</comment>
<evidence type="ECO:0000313" key="3">
    <source>
        <dbReference type="Proteomes" id="UP001333110"/>
    </source>
</evidence>
<reference evidence="2 3" key="1">
    <citation type="journal article" date="2023" name="J. Hered.">
        <title>Chromosome-level genome of the wood stork (Mycteria americana) provides insight into avian chromosome evolution.</title>
        <authorList>
            <person name="Flamio R. Jr."/>
            <person name="Ramstad K.M."/>
        </authorList>
    </citation>
    <scope>NUCLEOTIDE SEQUENCE [LARGE SCALE GENOMIC DNA]</scope>
    <source>
        <strain evidence="2">JAX WOST 10</strain>
    </source>
</reference>
<feature type="region of interest" description="Disordered" evidence="1">
    <location>
        <begin position="66"/>
        <end position="187"/>
    </location>
</feature>
<feature type="compositionally biased region" description="Gly residues" evidence="1">
    <location>
        <begin position="89"/>
        <end position="100"/>
    </location>
</feature>
<protein>
    <submittedName>
        <fullName evidence="2">Uncharacterized protein</fullName>
    </submittedName>
</protein>
<name>A0AAN7NRK5_MYCAM</name>
<feature type="region of interest" description="Disordered" evidence="1">
    <location>
        <begin position="30"/>
        <end position="50"/>
    </location>
</feature>
<gene>
    <name evidence="2" type="ORF">QYF61_009316</name>
</gene>
<dbReference type="AlphaFoldDB" id="A0AAN7NRK5"/>
<dbReference type="EMBL" id="JAUNZN010000001">
    <property type="protein sequence ID" value="KAK4830249.1"/>
    <property type="molecule type" value="Genomic_DNA"/>
</dbReference>
<sequence length="187" mass="19200">MAGNISHAPCTAQNTILGLEKQVLAWHPNSLPYPTEGREGSASLTTSLPPPSELLRETWNGILNSSAQSQAGDSGPVSQHFLGVCRGQGFPGGQELGGPPGSVRAGPGSQHLSHAPARSRAARGHQGSPGHLHLHGDGDRPRLGWDMGSWVLAQRSPGPGRAGQGRGELETSSAVALLGQGLTVPGD</sequence>
<evidence type="ECO:0000256" key="1">
    <source>
        <dbReference type="SAM" id="MobiDB-lite"/>
    </source>
</evidence>
<organism evidence="2 3">
    <name type="scientific">Mycteria americana</name>
    <name type="common">Wood stork</name>
    <dbReference type="NCBI Taxonomy" id="33587"/>
    <lineage>
        <taxon>Eukaryota</taxon>
        <taxon>Metazoa</taxon>
        <taxon>Chordata</taxon>
        <taxon>Craniata</taxon>
        <taxon>Vertebrata</taxon>
        <taxon>Euteleostomi</taxon>
        <taxon>Archelosauria</taxon>
        <taxon>Archosauria</taxon>
        <taxon>Dinosauria</taxon>
        <taxon>Saurischia</taxon>
        <taxon>Theropoda</taxon>
        <taxon>Coelurosauria</taxon>
        <taxon>Aves</taxon>
        <taxon>Neognathae</taxon>
        <taxon>Neoaves</taxon>
        <taxon>Aequornithes</taxon>
        <taxon>Ciconiiformes</taxon>
        <taxon>Ciconiidae</taxon>
        <taxon>Mycteria</taxon>
    </lineage>
</organism>
<dbReference type="Proteomes" id="UP001333110">
    <property type="component" value="Unassembled WGS sequence"/>
</dbReference>
<keyword evidence="3" id="KW-1185">Reference proteome</keyword>